<dbReference type="Pfam" id="PF07586">
    <property type="entry name" value="HXXSHH"/>
    <property type="match status" value="1"/>
</dbReference>
<organism evidence="1">
    <name type="scientific">Singulisphaera sp. Ch08</name>
    <dbReference type="NCBI Taxonomy" id="3120278"/>
    <lineage>
        <taxon>Bacteria</taxon>
        <taxon>Pseudomonadati</taxon>
        <taxon>Planctomycetota</taxon>
        <taxon>Planctomycetia</taxon>
        <taxon>Isosphaerales</taxon>
        <taxon>Isosphaeraceae</taxon>
        <taxon>Singulisphaera</taxon>
    </lineage>
</organism>
<dbReference type="InterPro" id="IPR006311">
    <property type="entry name" value="TAT_signal"/>
</dbReference>
<gene>
    <name evidence="1" type="ORF">V5E97_34855</name>
</gene>
<dbReference type="AlphaFoldDB" id="A0AAU7CE77"/>
<name>A0AAU7CE77_9BACT</name>
<dbReference type="RefSeq" id="WP_406696181.1">
    <property type="nucleotide sequence ID" value="NZ_CP155447.1"/>
</dbReference>
<evidence type="ECO:0000313" key="1">
    <source>
        <dbReference type="EMBL" id="XBH03447.1"/>
    </source>
</evidence>
<proteinExistence type="predicted"/>
<accession>A0AAU7CE77</accession>
<dbReference type="EMBL" id="CP155447">
    <property type="protein sequence ID" value="XBH03447.1"/>
    <property type="molecule type" value="Genomic_DNA"/>
</dbReference>
<reference evidence="1" key="1">
    <citation type="submission" date="2024-05" db="EMBL/GenBank/DDBJ databases">
        <title>Planctomycetes of the genus Singulisphaera possess chitinolytic capabilities.</title>
        <authorList>
            <person name="Ivanova A."/>
        </authorList>
    </citation>
    <scope>NUCLEOTIDE SEQUENCE</scope>
    <source>
        <strain evidence="1">Ch08T</strain>
    </source>
</reference>
<dbReference type="PROSITE" id="PS51318">
    <property type="entry name" value="TAT"/>
    <property type="match status" value="1"/>
</dbReference>
<dbReference type="InterPro" id="IPR011447">
    <property type="entry name" value="DUF1552"/>
</dbReference>
<sequence length="472" mass="51267">MSSTNPGGTDPIAPSRCGRLSRRHLLRGLGVAVALPVLASLRPTARFASRALPVGGVGTTPTGAPLRAAFVYVPNGAIPAAWWPKGEETNYQLSRSLQALEPIKGLIQVLGGLDHQTADSGPNGVDGSGEHARANGTFLTGVRLKKSATDIHAGISIDQVLARQIGPLTRFASLELGCDAVRKTAACDSGYSCAYQYNLSWSSPTTPVTPESNPRLVFERLFGTGAPAERQANRQRRRQEQRSLLDFVLEDARSMQRRLNPQDRDKLDQYLSSVREIETGIERAEQFGAVQDLGVETPAGIPADYTQYVQLMYDMLFLAFQTDSTRVASFLVTHEGSNLSFDHIGVSEGHHDLSHHQNRPDWVEKVVKIDSWYVQQFARFLAKLEATNDADGNSLLFNSMIVYGSGCADGNTHTHTNLPFLLAGAGGGTLTPGRYVNYGSKPATNLFLDMADRLGISRLERFGDSTGRLANI</sequence>
<protein>
    <submittedName>
        <fullName evidence="1">DUF1552 domain-containing protein</fullName>
    </submittedName>
</protein>